<dbReference type="Gene3D" id="3.90.1150.10">
    <property type="entry name" value="Aspartate Aminotransferase, domain 1"/>
    <property type="match status" value="1"/>
</dbReference>
<dbReference type="RefSeq" id="WP_271011200.1">
    <property type="nucleotide sequence ID" value="NZ_JAQIFT010000016.1"/>
</dbReference>
<evidence type="ECO:0000256" key="7">
    <source>
        <dbReference type="ARBA" id="ARBA00023239"/>
    </source>
</evidence>
<dbReference type="Proteomes" id="UP001169242">
    <property type="component" value="Unassembled WGS sequence"/>
</dbReference>
<comment type="catalytic activity">
    <reaction evidence="9">
        <text>O-phospho-L-threonine + H(+) = (R)-1-aminopropan-2-yl phosphate + CO2</text>
        <dbReference type="Rhea" id="RHEA:11492"/>
        <dbReference type="ChEBI" id="CHEBI:15378"/>
        <dbReference type="ChEBI" id="CHEBI:16526"/>
        <dbReference type="ChEBI" id="CHEBI:58563"/>
        <dbReference type="ChEBI" id="CHEBI:58675"/>
        <dbReference type="EC" id="4.1.1.81"/>
    </reaction>
</comment>
<dbReference type="InterPro" id="IPR015421">
    <property type="entry name" value="PyrdxlP-dep_Trfase_major"/>
</dbReference>
<dbReference type="Gene3D" id="3.40.640.10">
    <property type="entry name" value="Type I PLP-dependent aspartate aminotransferase-like (Major domain)"/>
    <property type="match status" value="1"/>
</dbReference>
<keyword evidence="12" id="KW-1185">Reference proteome</keyword>
<dbReference type="EMBL" id="JAQIFT010000016">
    <property type="protein sequence ID" value="MDA3730623.1"/>
    <property type="molecule type" value="Genomic_DNA"/>
</dbReference>
<reference evidence="11" key="1">
    <citation type="journal article" date="2023" name="Int. J. Syst. Evol. Microbiol.">
        <title>&lt;i&gt;Holtiella tumoricola&lt;/i&gt; gen. nov. sp. nov., isolated from a human clinical sample.</title>
        <authorList>
            <person name="Allen-Vercoe E."/>
            <person name="Daigneault M.C."/>
            <person name="Vancuren S.J."/>
            <person name="Cochrane K."/>
            <person name="O'Neal L.L."/>
            <person name="Sankaranarayanan K."/>
            <person name="Lawson P.A."/>
        </authorList>
    </citation>
    <scope>NUCLEOTIDE SEQUENCE</scope>
    <source>
        <strain evidence="11">CC70A</strain>
    </source>
</reference>
<evidence type="ECO:0000313" key="11">
    <source>
        <dbReference type="EMBL" id="MDA3730623.1"/>
    </source>
</evidence>
<name>A0AA42J017_9FIRM</name>
<comment type="function">
    <text evidence="2">Decarboxylates L-threonine-O-3-phosphate to yield (R)-1-amino-2-propanol O-2-phosphate, the precursor for the linkage between the nucleotide loop and the corrin ring in cobalamin.</text>
</comment>
<gene>
    <name evidence="11" type="primary">cobD</name>
    <name evidence="11" type="ORF">PBV87_03810</name>
</gene>
<evidence type="ECO:0000313" key="12">
    <source>
        <dbReference type="Proteomes" id="UP001169242"/>
    </source>
</evidence>
<dbReference type="GO" id="GO:0048472">
    <property type="term" value="F:threonine-phosphate decarboxylase activity"/>
    <property type="evidence" value="ECO:0007669"/>
    <property type="project" value="UniProtKB-EC"/>
</dbReference>
<evidence type="ECO:0000256" key="2">
    <source>
        <dbReference type="ARBA" id="ARBA00003444"/>
    </source>
</evidence>
<keyword evidence="5" id="KW-0169">Cobalamin biosynthesis</keyword>
<sequence>MHLIHGGDVFSLAEKLGCDDKKIIDFSVNINPLGLAPSVRTALAQNLDLAVQYPDPLCRKLTEAISDHYGLLKESILCGNGAADLIFRLVYVCKPKRALILAPTFAEYALAMEQVGCEVVAYNLKENNNFNIQEDFLEMLTPDLDMMWLCNPNNPTGQLTSRTFLIKVLEKCETFNIKLIVDECFMDFVETPEKYSLLAELGNYKCLVILKAFTKFYAMAGLRLGYGCFSDLELKKAVQQAAQPWSVSGIAQLAGIVALNDDEYAKETKALIRREYDYIQEHLTRLGFYCYPSAADYILFKSPIKGLKEMLMEKGILIRHCGNYAGLTDLHYRIGIKSHEQNQLLIEALEQLKY</sequence>
<dbReference type="PANTHER" id="PTHR42885:SF1">
    <property type="entry name" value="THREONINE-PHOSPHATE DECARBOXYLASE"/>
    <property type="match status" value="1"/>
</dbReference>
<dbReference type="InterPro" id="IPR015422">
    <property type="entry name" value="PyrdxlP-dep_Trfase_small"/>
</dbReference>
<evidence type="ECO:0000256" key="8">
    <source>
        <dbReference type="ARBA" id="ARBA00029996"/>
    </source>
</evidence>
<evidence type="ECO:0000256" key="3">
    <source>
        <dbReference type="ARBA" id="ARBA00004953"/>
    </source>
</evidence>
<proteinExistence type="predicted"/>
<evidence type="ECO:0000256" key="6">
    <source>
        <dbReference type="ARBA" id="ARBA00022898"/>
    </source>
</evidence>
<comment type="cofactor">
    <cofactor evidence="1">
        <name>pyridoxal 5'-phosphate</name>
        <dbReference type="ChEBI" id="CHEBI:597326"/>
    </cofactor>
</comment>
<evidence type="ECO:0000256" key="1">
    <source>
        <dbReference type="ARBA" id="ARBA00001933"/>
    </source>
</evidence>
<feature type="domain" description="Aminotransferase class I/classII large" evidence="10">
    <location>
        <begin position="21"/>
        <end position="349"/>
    </location>
</feature>
<dbReference type="SUPFAM" id="SSF53383">
    <property type="entry name" value="PLP-dependent transferases"/>
    <property type="match status" value="1"/>
</dbReference>
<evidence type="ECO:0000256" key="5">
    <source>
        <dbReference type="ARBA" id="ARBA00022573"/>
    </source>
</evidence>
<evidence type="ECO:0000256" key="9">
    <source>
        <dbReference type="ARBA" id="ARBA00048531"/>
    </source>
</evidence>
<dbReference type="AlphaFoldDB" id="A0AA42J017"/>
<comment type="caution">
    <text evidence="11">The sequence shown here is derived from an EMBL/GenBank/DDBJ whole genome shotgun (WGS) entry which is preliminary data.</text>
</comment>
<organism evidence="11 12">
    <name type="scientific">Holtiella tumoricola</name>
    <dbReference type="NCBI Taxonomy" id="3018743"/>
    <lineage>
        <taxon>Bacteria</taxon>
        <taxon>Bacillati</taxon>
        <taxon>Bacillota</taxon>
        <taxon>Clostridia</taxon>
        <taxon>Lachnospirales</taxon>
        <taxon>Cellulosilyticaceae</taxon>
        <taxon>Holtiella</taxon>
    </lineage>
</organism>
<dbReference type="InterPro" id="IPR005860">
    <property type="entry name" value="CobD"/>
</dbReference>
<evidence type="ECO:0000256" key="4">
    <source>
        <dbReference type="ARBA" id="ARBA00012285"/>
    </source>
</evidence>
<dbReference type="EC" id="4.1.1.81" evidence="4"/>
<dbReference type="Pfam" id="PF00155">
    <property type="entry name" value="Aminotran_1_2"/>
    <property type="match status" value="1"/>
</dbReference>
<dbReference type="GO" id="GO:0030170">
    <property type="term" value="F:pyridoxal phosphate binding"/>
    <property type="evidence" value="ECO:0007669"/>
    <property type="project" value="InterPro"/>
</dbReference>
<comment type="pathway">
    <text evidence="3">Cofactor biosynthesis; adenosylcobalamin biosynthesis.</text>
</comment>
<keyword evidence="6" id="KW-0663">Pyridoxal phosphate</keyword>
<dbReference type="GO" id="GO:0009236">
    <property type="term" value="P:cobalamin biosynthetic process"/>
    <property type="evidence" value="ECO:0007669"/>
    <property type="project" value="UniProtKB-KW"/>
</dbReference>
<dbReference type="InterPro" id="IPR004839">
    <property type="entry name" value="Aminotransferase_I/II_large"/>
</dbReference>
<keyword evidence="7 11" id="KW-0456">Lyase</keyword>
<dbReference type="CDD" id="cd00609">
    <property type="entry name" value="AAT_like"/>
    <property type="match status" value="1"/>
</dbReference>
<evidence type="ECO:0000259" key="10">
    <source>
        <dbReference type="Pfam" id="PF00155"/>
    </source>
</evidence>
<dbReference type="PANTHER" id="PTHR42885">
    <property type="entry name" value="HISTIDINOL-PHOSPHATE AMINOTRANSFERASE-RELATED"/>
    <property type="match status" value="1"/>
</dbReference>
<accession>A0AA42J017</accession>
<dbReference type="InterPro" id="IPR015424">
    <property type="entry name" value="PyrdxlP-dep_Trfase"/>
</dbReference>
<protein>
    <recommendedName>
        <fullName evidence="4">threonine-phosphate decarboxylase</fullName>
        <ecNumber evidence="4">4.1.1.81</ecNumber>
    </recommendedName>
    <alternativeName>
        <fullName evidence="8">L-threonine-O-3-phosphate decarboxylase</fullName>
    </alternativeName>
</protein>
<dbReference type="NCBIfam" id="TIGR01140">
    <property type="entry name" value="L_thr_O3P_dcar"/>
    <property type="match status" value="1"/>
</dbReference>